<dbReference type="AlphaFoldDB" id="A0A146G160"/>
<gene>
    <name evidence="1" type="ORF">TSACC_1157</name>
</gene>
<protein>
    <submittedName>
        <fullName evidence="1">Uncharacterized protein</fullName>
    </submittedName>
</protein>
<keyword evidence="2" id="KW-1185">Reference proteome</keyword>
<organism evidence="1 2">
    <name type="scientific">Terrimicrobium sacchariphilum</name>
    <dbReference type="NCBI Taxonomy" id="690879"/>
    <lineage>
        <taxon>Bacteria</taxon>
        <taxon>Pseudomonadati</taxon>
        <taxon>Verrucomicrobiota</taxon>
        <taxon>Terrimicrobiia</taxon>
        <taxon>Terrimicrobiales</taxon>
        <taxon>Terrimicrobiaceae</taxon>
        <taxon>Terrimicrobium</taxon>
    </lineage>
</organism>
<dbReference type="Proteomes" id="UP000076023">
    <property type="component" value="Unassembled WGS sequence"/>
</dbReference>
<dbReference type="EMBL" id="BDCO01000001">
    <property type="protein sequence ID" value="GAT31605.1"/>
    <property type="molecule type" value="Genomic_DNA"/>
</dbReference>
<evidence type="ECO:0000313" key="2">
    <source>
        <dbReference type="Proteomes" id="UP000076023"/>
    </source>
</evidence>
<accession>A0A146G160</accession>
<dbReference type="InParanoid" id="A0A146G160"/>
<dbReference type="RefSeq" id="WP_075077492.1">
    <property type="nucleotide sequence ID" value="NZ_BDCO01000001.1"/>
</dbReference>
<proteinExistence type="predicted"/>
<reference evidence="2" key="1">
    <citation type="journal article" date="2017" name="Genome Announc.">
        <title>Draft Genome Sequence of Terrimicrobium sacchariphilum NM-5T, a Facultative Anaerobic Soil Bacterium of the Class Spartobacteria.</title>
        <authorList>
            <person name="Qiu Y.L."/>
            <person name="Tourlousse D.M."/>
            <person name="Matsuura N."/>
            <person name="Ohashi A."/>
            <person name="Sekiguchi Y."/>
        </authorList>
    </citation>
    <scope>NUCLEOTIDE SEQUENCE [LARGE SCALE GENOMIC DNA]</scope>
    <source>
        <strain evidence="2">NM-5</strain>
    </source>
</reference>
<evidence type="ECO:0000313" key="1">
    <source>
        <dbReference type="EMBL" id="GAT31605.1"/>
    </source>
</evidence>
<sequence length="114" mass="12636">MSFQTYQRIVAIDPARVSDVFGPLWAQFGEVLPDGSDRIRTIGAFWDDEGRTRIRAASLNDGTISPIPLTDGRVAYRCLWQSDVAAAFSAGEIPGATELTEEQFESLRVKEEMP</sequence>
<name>A0A146G160_TERSA</name>
<comment type="caution">
    <text evidence="1">The sequence shown here is derived from an EMBL/GenBank/DDBJ whole genome shotgun (WGS) entry which is preliminary data.</text>
</comment>
<dbReference type="STRING" id="690879.TSACC_1157"/>